<keyword evidence="2" id="KW-1185">Reference proteome</keyword>
<evidence type="ECO:0000313" key="1">
    <source>
        <dbReference type="EMBL" id="KAK3898228.1"/>
    </source>
</evidence>
<reference evidence="1" key="2">
    <citation type="submission" date="2023-05" db="EMBL/GenBank/DDBJ databases">
        <authorList>
            <consortium name="Lawrence Berkeley National Laboratory"/>
            <person name="Steindorff A."/>
            <person name="Hensen N."/>
            <person name="Bonometti L."/>
            <person name="Westerberg I."/>
            <person name="Brannstrom I.O."/>
            <person name="Guillou S."/>
            <person name="Cros-Aarteil S."/>
            <person name="Calhoun S."/>
            <person name="Haridas S."/>
            <person name="Kuo A."/>
            <person name="Mondo S."/>
            <person name="Pangilinan J."/>
            <person name="Riley R."/>
            <person name="Labutti K."/>
            <person name="Andreopoulos B."/>
            <person name="Lipzen A."/>
            <person name="Chen C."/>
            <person name="Yanf M."/>
            <person name="Daum C."/>
            <person name="Ng V."/>
            <person name="Clum A."/>
            <person name="Ohm R."/>
            <person name="Martin F."/>
            <person name="Silar P."/>
            <person name="Natvig D."/>
            <person name="Lalanne C."/>
            <person name="Gautier V."/>
            <person name="Ament-Velasquez S.L."/>
            <person name="Kruys A."/>
            <person name="Hutchinson M.I."/>
            <person name="Powell A.J."/>
            <person name="Barry K."/>
            <person name="Miller A.N."/>
            <person name="Grigoriev I.V."/>
            <person name="Debuchy R."/>
            <person name="Gladieux P."/>
            <person name="Thoren M.H."/>
            <person name="Johannesson H."/>
        </authorList>
    </citation>
    <scope>NUCLEOTIDE SEQUENCE</scope>
    <source>
        <strain evidence="1">CBS 103.79</strain>
    </source>
</reference>
<gene>
    <name evidence="1" type="ORF">C8A05DRAFT_38187</name>
</gene>
<protein>
    <submittedName>
        <fullName evidence="1">Uncharacterized protein</fullName>
    </submittedName>
</protein>
<reference evidence="1" key="1">
    <citation type="journal article" date="2023" name="Mol. Phylogenet. Evol.">
        <title>Genome-scale phylogeny and comparative genomics of the fungal order Sordariales.</title>
        <authorList>
            <person name="Hensen N."/>
            <person name="Bonometti L."/>
            <person name="Westerberg I."/>
            <person name="Brannstrom I.O."/>
            <person name="Guillou S."/>
            <person name="Cros-Aarteil S."/>
            <person name="Calhoun S."/>
            <person name="Haridas S."/>
            <person name="Kuo A."/>
            <person name="Mondo S."/>
            <person name="Pangilinan J."/>
            <person name="Riley R."/>
            <person name="LaButti K."/>
            <person name="Andreopoulos B."/>
            <person name="Lipzen A."/>
            <person name="Chen C."/>
            <person name="Yan M."/>
            <person name="Daum C."/>
            <person name="Ng V."/>
            <person name="Clum A."/>
            <person name="Steindorff A."/>
            <person name="Ohm R.A."/>
            <person name="Martin F."/>
            <person name="Silar P."/>
            <person name="Natvig D.O."/>
            <person name="Lalanne C."/>
            <person name="Gautier V."/>
            <person name="Ament-Velasquez S.L."/>
            <person name="Kruys A."/>
            <person name="Hutchinson M.I."/>
            <person name="Powell A.J."/>
            <person name="Barry K."/>
            <person name="Miller A.N."/>
            <person name="Grigoriev I.V."/>
            <person name="Debuchy R."/>
            <person name="Gladieux P."/>
            <person name="Hiltunen Thoren M."/>
            <person name="Johannesson H."/>
        </authorList>
    </citation>
    <scope>NUCLEOTIDE SEQUENCE</scope>
    <source>
        <strain evidence="1">CBS 103.79</strain>
    </source>
</reference>
<comment type="caution">
    <text evidence="1">The sequence shown here is derived from an EMBL/GenBank/DDBJ whole genome shotgun (WGS) entry which is preliminary data.</text>
</comment>
<sequence length="114" mass="12374">MASALLARLLPAGHAARPDAPSRLRAADHTNCWCVRALRAEEYELAHVLHEAGANNNTRTAGGLGYYGDDEDGCEFGVFLVEHVLGWASAYRALHFLIRHCWGCLRVSDARGGG</sequence>
<accession>A0AAN6MDV4</accession>
<dbReference type="EMBL" id="MU855975">
    <property type="protein sequence ID" value="KAK3898228.1"/>
    <property type="molecule type" value="Genomic_DNA"/>
</dbReference>
<evidence type="ECO:0000313" key="2">
    <source>
        <dbReference type="Proteomes" id="UP001303889"/>
    </source>
</evidence>
<dbReference type="AlphaFoldDB" id="A0AAN6MDV4"/>
<name>A0AAN6MDV4_9PEZI</name>
<organism evidence="1 2">
    <name type="scientific">Staphylotrichum tortipilum</name>
    <dbReference type="NCBI Taxonomy" id="2831512"/>
    <lineage>
        <taxon>Eukaryota</taxon>
        <taxon>Fungi</taxon>
        <taxon>Dikarya</taxon>
        <taxon>Ascomycota</taxon>
        <taxon>Pezizomycotina</taxon>
        <taxon>Sordariomycetes</taxon>
        <taxon>Sordariomycetidae</taxon>
        <taxon>Sordariales</taxon>
        <taxon>Chaetomiaceae</taxon>
        <taxon>Staphylotrichum</taxon>
    </lineage>
</organism>
<proteinExistence type="predicted"/>
<dbReference type="Proteomes" id="UP001303889">
    <property type="component" value="Unassembled WGS sequence"/>
</dbReference>